<dbReference type="Proteomes" id="UP001530293">
    <property type="component" value="Unassembled WGS sequence"/>
</dbReference>
<dbReference type="PANTHER" id="PTHR22895:SF0">
    <property type="entry name" value="ARMADILLO REPEAT-CONTAINING PROTEIN 6"/>
    <property type="match status" value="1"/>
</dbReference>
<comment type="caution">
    <text evidence="3">The sequence shown here is derived from an EMBL/GenBank/DDBJ whole genome shotgun (WGS) entry which is preliminary data.</text>
</comment>
<evidence type="ECO:0000313" key="3">
    <source>
        <dbReference type="EMBL" id="KAL3757123.1"/>
    </source>
</evidence>
<name>A0ABD3M083_9STRA</name>
<feature type="region of interest" description="Disordered" evidence="2">
    <location>
        <begin position="1"/>
        <end position="36"/>
    </location>
</feature>
<dbReference type="InterPro" id="IPR011989">
    <property type="entry name" value="ARM-like"/>
</dbReference>
<keyword evidence="4" id="KW-1185">Reference proteome</keyword>
<evidence type="ECO:0000256" key="2">
    <source>
        <dbReference type="SAM" id="MobiDB-lite"/>
    </source>
</evidence>
<dbReference type="PANTHER" id="PTHR22895">
    <property type="entry name" value="ARMADILLO REPEAT-CONTAINING PROTEIN 6"/>
    <property type="match status" value="1"/>
</dbReference>
<dbReference type="EMBL" id="JALLBG020000273">
    <property type="protein sequence ID" value="KAL3757123.1"/>
    <property type="molecule type" value="Genomic_DNA"/>
</dbReference>
<keyword evidence="1" id="KW-0677">Repeat</keyword>
<protein>
    <submittedName>
        <fullName evidence="3">Uncharacterized protein</fullName>
    </submittedName>
</protein>
<dbReference type="InterPro" id="IPR016024">
    <property type="entry name" value="ARM-type_fold"/>
</dbReference>
<gene>
    <name evidence="3" type="ORF">ACHAWU_002962</name>
</gene>
<evidence type="ECO:0000256" key="1">
    <source>
        <dbReference type="ARBA" id="ARBA00022737"/>
    </source>
</evidence>
<feature type="region of interest" description="Disordered" evidence="2">
    <location>
        <begin position="298"/>
        <end position="317"/>
    </location>
</feature>
<evidence type="ECO:0000313" key="4">
    <source>
        <dbReference type="Proteomes" id="UP001530293"/>
    </source>
</evidence>
<dbReference type="SMART" id="SM00185">
    <property type="entry name" value="ARM"/>
    <property type="match status" value="4"/>
</dbReference>
<sequence length="1636" mass="178056">MARSRVPSNKSSGPPPPNEAAVDTSHTSSSHHSSINTSNNIADAAAEQAARKRAGLCPQCGVVQTHTKKWGRRKPIQDIWIVHVMWFCAFIQEKVRCTTTLSGSLGKLWAGRGVQNIHADEDVWMLDREILLCISSTSSLHFSNKLLEHYSHVNSQNVPNRVYKGICLQCNSMAHAESNANREGILDEDQGACTSPVPDLQSGGTLSNTNHTLDNVEQSHPSDMLLSHGENGLAPIQQEKNVPCTGRSSSNQGEAWSDNDDANLGGYLMASKQRYGPAVDSFVVGGLSDDISVLTFDSKSDDDGGGSGGGGGNNNARLSTSLENIAEEGDSAIISGSQQKSYSQGGMNLRTLSNESADRSMKAGSLPVTSEIGVEECRIDQIPLLARKLEQADGGSVNRNDCNNSFTASAVSTPFGCGGNGLDARILEKKELNAAAGANSPSLYQAPAHEMRSLMNEKAEQAMTDEFKRDDGNTTPGAQCVNVDAQRTLLDRKFASMDVGSSGTSNSPSAAIDQSTTSVDADETMSESDSRSLLAHCSASSELINALKLSDSVPEAATVQVLSKLRGCLLDAYGLTVSQENRGRSKIAFLTSAWAKTLTKVMASHAGDPNIQYEVLLTLWTITALNPQYVSDFFKSSENMKQVISTMQSHIKDERIQEHGCGLVSCIASNQAYALRLLEIQNGQFIHRLMAALHFRGRQGKVQASALKALFRLSSASMSSGSALELLTNMMGQYVEGDSYVGGNSSKAIMAVISVMDRHHTYLPAQVEGNRLLWNILDPGCILDTDLICILAGRTLQHIEKAMISHRNSHIFRETAICLLSKMSCLGSDLIEPNLFLCIVRVVVDALKAEIMVAHSNAVIVALHGCRCLVNICSSSPTLLLSKPVVDVIPVILSCMKTWQYDFAVQSEACVALAAICKNEPTNKERVHRLDGVGIIMSAFDLNSTTPYEKRSVETKIRACLALAILAIDPIVMCDIQDKGIFSKLETLIEEDPTIPAELHHAIQDLLTLASDDETMGRNLVFQERASEEGTCDCLRANLRVVTSPDFTRNRITYLRSSALRAIERFPESASVQEHGCKLLACLFDLASDNESFARVSSVELELSEEPDVSEEMRIITVSLVNHKNKPANAAAACSALQNFCVSLSLSSSGETPDLSDVLFSSLTEVIDALRLHHDDSETLEHVTGALWALCAVREELAQSPEVVYSIGLITATMNRFPQSVDLQRHGIGLLGLYFSLSTDKLDFVDDDLVYAIMNFIKEEINNDDSVKDGFDLIETAVNIIQIMADNGFEVVKTILQNENLIETIVGCMFKFPESLSIQGACSDILTNIAVDNYIRADVCHKGGTTRIISALENLKHDPIVVCKAFMALSNLIAVADVEILRAHDTPVVEIFLGAMKLHPQNLYIQVVAAYALWGLAARHDSFKDEIVNKGGTEVVVASMEKFLGSKHMQVRGFIVIWSVATRRHLKKRIGRCAIEQLANGISAHISNETACEHAMGCLTCLSTTPVNKELLNAHGVADLIYFCLWMHSDKQNVCHNALTALCNVSVDVVMDEVSDITSDDLDAVVNAMRAHQSVQVIQKRAMILLRNFTFSQNNIAVMAQNKYLVPLIHLAMANHNDDFQGRAQDLLRILPPLSR</sequence>
<accession>A0ABD3M083</accession>
<organism evidence="3 4">
    <name type="scientific">Discostella pseudostelligera</name>
    <dbReference type="NCBI Taxonomy" id="259834"/>
    <lineage>
        <taxon>Eukaryota</taxon>
        <taxon>Sar</taxon>
        <taxon>Stramenopiles</taxon>
        <taxon>Ochrophyta</taxon>
        <taxon>Bacillariophyta</taxon>
        <taxon>Coscinodiscophyceae</taxon>
        <taxon>Thalassiosirophycidae</taxon>
        <taxon>Stephanodiscales</taxon>
        <taxon>Stephanodiscaceae</taxon>
        <taxon>Discostella</taxon>
    </lineage>
</organism>
<feature type="compositionally biased region" description="Low complexity" evidence="2">
    <location>
        <begin position="24"/>
        <end position="36"/>
    </location>
</feature>
<proteinExistence type="predicted"/>
<feature type="region of interest" description="Disordered" evidence="2">
    <location>
        <begin position="497"/>
        <end position="527"/>
    </location>
</feature>
<dbReference type="SUPFAM" id="SSF48371">
    <property type="entry name" value="ARM repeat"/>
    <property type="match status" value="2"/>
</dbReference>
<reference evidence="3 4" key="1">
    <citation type="submission" date="2024-10" db="EMBL/GenBank/DDBJ databases">
        <title>Updated reference genomes for cyclostephanoid diatoms.</title>
        <authorList>
            <person name="Roberts W.R."/>
            <person name="Alverson A.J."/>
        </authorList>
    </citation>
    <scope>NUCLEOTIDE SEQUENCE [LARGE SCALE GENOMIC DNA]</scope>
    <source>
        <strain evidence="3 4">AJA232-27</strain>
    </source>
</reference>
<dbReference type="Gene3D" id="1.25.10.10">
    <property type="entry name" value="Leucine-rich Repeat Variant"/>
    <property type="match status" value="4"/>
</dbReference>
<feature type="compositionally biased region" description="Polar residues" evidence="2">
    <location>
        <begin position="499"/>
        <end position="519"/>
    </location>
</feature>
<dbReference type="InterPro" id="IPR000225">
    <property type="entry name" value="Armadillo"/>
</dbReference>